<feature type="compositionally biased region" description="Polar residues" evidence="4">
    <location>
        <begin position="269"/>
        <end position="302"/>
    </location>
</feature>
<dbReference type="PANTHER" id="PTHR36108:SF13">
    <property type="entry name" value="COLOSSIN-B-RELATED"/>
    <property type="match status" value="1"/>
</dbReference>
<dbReference type="Pfam" id="PF05738">
    <property type="entry name" value="Cna_B"/>
    <property type="match status" value="2"/>
</dbReference>
<evidence type="ECO:0000256" key="1">
    <source>
        <dbReference type="ARBA" id="ARBA00007257"/>
    </source>
</evidence>
<dbReference type="SUPFAM" id="SSF49478">
    <property type="entry name" value="Cna protein B-type domain"/>
    <property type="match status" value="3"/>
</dbReference>
<gene>
    <name evidence="8" type="ORF">H9809_08680</name>
</gene>
<proteinExistence type="inferred from homology"/>
<dbReference type="Pfam" id="PF17802">
    <property type="entry name" value="SpaA"/>
    <property type="match status" value="3"/>
</dbReference>
<evidence type="ECO:0000259" key="7">
    <source>
        <dbReference type="Pfam" id="PF17802"/>
    </source>
</evidence>
<feature type="domain" description="CNA-B" evidence="6">
    <location>
        <begin position="681"/>
        <end position="780"/>
    </location>
</feature>
<evidence type="ECO:0000313" key="9">
    <source>
        <dbReference type="Proteomes" id="UP000824056"/>
    </source>
</evidence>
<feature type="compositionally biased region" description="Polar residues" evidence="4">
    <location>
        <begin position="186"/>
        <end position="197"/>
    </location>
</feature>
<reference evidence="8" key="1">
    <citation type="journal article" date="2021" name="PeerJ">
        <title>Extensive microbial diversity within the chicken gut microbiome revealed by metagenomics and culture.</title>
        <authorList>
            <person name="Gilroy R."/>
            <person name="Ravi A."/>
            <person name="Getino M."/>
            <person name="Pursley I."/>
            <person name="Horton D.L."/>
            <person name="Alikhan N.F."/>
            <person name="Baker D."/>
            <person name="Gharbi K."/>
            <person name="Hall N."/>
            <person name="Watson M."/>
            <person name="Adriaenssens E.M."/>
            <person name="Foster-Nyarko E."/>
            <person name="Jarju S."/>
            <person name="Secka A."/>
            <person name="Antonio M."/>
            <person name="Oren A."/>
            <person name="Chaudhuri R.R."/>
            <person name="La Ragione R."/>
            <person name="Hildebrand F."/>
            <person name="Pallen M.J."/>
        </authorList>
    </citation>
    <scope>NUCLEOTIDE SEQUENCE</scope>
    <source>
        <strain evidence="8">1068</strain>
    </source>
</reference>
<feature type="compositionally biased region" description="Low complexity" evidence="4">
    <location>
        <begin position="242"/>
        <end position="256"/>
    </location>
</feature>
<feature type="domain" description="SpaA-like prealbumin fold" evidence="7">
    <location>
        <begin position="1022"/>
        <end position="1104"/>
    </location>
</feature>
<dbReference type="PANTHER" id="PTHR36108">
    <property type="entry name" value="COLOSSIN-B-RELATED"/>
    <property type="match status" value="1"/>
</dbReference>
<evidence type="ECO:0000256" key="2">
    <source>
        <dbReference type="ARBA" id="ARBA00022525"/>
    </source>
</evidence>
<comment type="caution">
    <text evidence="8">The sequence shown here is derived from an EMBL/GenBank/DDBJ whole genome shotgun (WGS) entry which is preliminary data.</text>
</comment>
<dbReference type="EMBL" id="DXBG01000199">
    <property type="protein sequence ID" value="HIZ65954.1"/>
    <property type="molecule type" value="Genomic_DNA"/>
</dbReference>
<evidence type="ECO:0000256" key="4">
    <source>
        <dbReference type="SAM" id="MobiDB-lite"/>
    </source>
</evidence>
<sequence length="1245" mass="135631">MRRYGKKFMAVLLIAVMAAQMGILQLSAASNQSPGINGEISVKAEKNQLTLGEEVDLWDQVMVQDSSGKNLNEFSQIAEIKPDTFEKVVREEGQEPAEVYIFKEAGTYEITYKAIVENQEKSGIRTVEVTEPEEIGQEDSQAAQNLLNEEAGPEAGDNQEAGNGTKAGDNQEAGNGPESGDAQVAGNDSETGGNQETGEAGKAGNDSETGETGEAGNGPETGDNQETGDGQGTQENLGNGNDQGDSGSQEQGGSQEASDKQNGDDTQENGDSQNPGNAQDSQENGDSDSSQNVDKTQEQQNEQETDVLLPNSAEGLNVLNSIGTGINSLSSRAGGTFRVHVDSQSAVGDSPESTGIMDFFRIHTSDPNWNNWWYMGYALRWIESTSRYAYCFEVGQNSSSSDIYGANGAKWADSALYSALAYTMAHGAQYVQQDSVDSKYSIGAGDGTWPLDYAITQLVAHALIADPELNPASDSDQHGWSNEIKFSMSDVQVADDARYYVMNSASIDFNAHKNQALSIAKQFFNDAKAYGKWANNGYLDKIEFNVDTTSQPTLNGSNYEATFTVTPKSTSRDGSSLDHSSEFDKSSLKLTLSNAPSGAKIVAVDASKGQYKITFPKSSVEAGKTYNITVKASGKFDREKVMNYRSNNTNNQSMGFWEVTEEDVEDSTTFQLSVPSKLRLNVKKVWTGEWSQTYRPETVKVQLWRKSSAKPGGELVPYSYKTLKASENWTLPDDDDWKNLPIADSNGNVYTYYVKETVPSGYTFVSSTETTSSGTIVITNEQKLISLTVEKKWTGSYASEDLPDSITVELWRKSDANPNGSKVTGSNKTLKKSQGWKLPSNDIWEHLPVADKNGNVYTYYVKETVPSGFTFVSTTYAEADEVYENSQHQETITITNTAEEGPGFKLLKVDENDTNMGLQGAEFVLTDDMMMGEELMKAVSDADGVVSFENLHRVMTPNKEYYIYESKAPEGYKLDGGYIGVTLSSGAVNVTSNRVGSAGITHTSGEIKFTLKNERTEPVEAEFTVKKVDSQNESVALEGAEFALRNSRNGANLQTAISGAGGLVKFDKLDVGTYYVVETKAPEGYLLPEGYIQFKVSAQGSISIVDNGYGDLGNKVTNQPYDYQLGNEEQPRGSFVLKKADESGNGLKDAKFSLYKDSLSGTVVDTEKSASSTGKVTFRDLLPGTYYIKETTAPSEYKLPEGYIKFVINQEGEVSPWDTENGYGDLGQVQESGDFHFILKNEKIE</sequence>
<feature type="non-terminal residue" evidence="8">
    <location>
        <position position="1245"/>
    </location>
</feature>
<feature type="signal peptide" evidence="5">
    <location>
        <begin position="1"/>
        <end position="28"/>
    </location>
</feature>
<dbReference type="AlphaFoldDB" id="A0A9D2FRE8"/>
<accession>A0A9D2FRE8</accession>
<evidence type="ECO:0000259" key="6">
    <source>
        <dbReference type="Pfam" id="PF05738"/>
    </source>
</evidence>
<comment type="similarity">
    <text evidence="1">Belongs to the serine-aspartate repeat-containing protein (SDr) family.</text>
</comment>
<feature type="domain" description="CNA-B" evidence="6">
    <location>
        <begin position="788"/>
        <end position="897"/>
    </location>
</feature>
<dbReference type="Gene3D" id="2.60.40.10">
    <property type="entry name" value="Immunoglobulins"/>
    <property type="match status" value="3"/>
</dbReference>
<evidence type="ECO:0000256" key="3">
    <source>
        <dbReference type="ARBA" id="ARBA00022729"/>
    </source>
</evidence>
<organism evidence="8 9">
    <name type="scientific">Candidatus Blautia pullicola</name>
    <dbReference type="NCBI Taxonomy" id="2838498"/>
    <lineage>
        <taxon>Bacteria</taxon>
        <taxon>Bacillati</taxon>
        <taxon>Bacillota</taxon>
        <taxon>Clostridia</taxon>
        <taxon>Lachnospirales</taxon>
        <taxon>Lachnospiraceae</taxon>
        <taxon>Blautia</taxon>
    </lineage>
</organism>
<evidence type="ECO:0000256" key="5">
    <source>
        <dbReference type="SAM" id="SignalP"/>
    </source>
</evidence>
<dbReference type="Proteomes" id="UP000824056">
    <property type="component" value="Unassembled WGS sequence"/>
</dbReference>
<dbReference type="InterPro" id="IPR008454">
    <property type="entry name" value="Collagen-bd_Cna-like_B-typ_dom"/>
</dbReference>
<name>A0A9D2FRE8_9FIRM</name>
<feature type="domain" description="SpaA-like prealbumin fold" evidence="7">
    <location>
        <begin position="904"/>
        <end position="990"/>
    </location>
</feature>
<feature type="chain" id="PRO_5038350758" evidence="5">
    <location>
        <begin position="29"/>
        <end position="1245"/>
    </location>
</feature>
<keyword evidence="3 5" id="KW-0732">Signal</keyword>
<feature type="domain" description="SpaA-like prealbumin fold" evidence="7">
    <location>
        <begin position="1133"/>
        <end position="1214"/>
    </location>
</feature>
<keyword evidence="2" id="KW-0964">Secreted</keyword>
<dbReference type="CDD" id="cd00222">
    <property type="entry name" value="CollagenBindB"/>
    <property type="match status" value="1"/>
</dbReference>
<evidence type="ECO:0000313" key="8">
    <source>
        <dbReference type="EMBL" id="HIZ65954.1"/>
    </source>
</evidence>
<dbReference type="Gene3D" id="2.60.40.1140">
    <property type="entry name" value="Collagen-binding surface protein Cna, B-type domain"/>
    <property type="match status" value="2"/>
</dbReference>
<feature type="compositionally biased region" description="Polar residues" evidence="4">
    <location>
        <begin position="222"/>
        <end position="240"/>
    </location>
</feature>
<reference evidence="8" key="2">
    <citation type="submission" date="2021-04" db="EMBL/GenBank/DDBJ databases">
        <authorList>
            <person name="Gilroy R."/>
        </authorList>
    </citation>
    <scope>NUCLEOTIDE SEQUENCE</scope>
    <source>
        <strain evidence="8">1068</strain>
    </source>
</reference>
<dbReference type="InterPro" id="IPR041033">
    <property type="entry name" value="SpaA_PFL_dom_1"/>
</dbReference>
<protein>
    <submittedName>
        <fullName evidence="8">Cna B-type domain-containing protein</fullName>
    </submittedName>
</protein>
<dbReference type="InterPro" id="IPR013783">
    <property type="entry name" value="Ig-like_fold"/>
</dbReference>
<feature type="region of interest" description="Disordered" evidence="4">
    <location>
        <begin position="152"/>
        <end position="311"/>
    </location>
</feature>